<reference evidence="2 3" key="1">
    <citation type="submission" date="2016-01" db="EMBL/GenBank/DDBJ databases">
        <title>Investigation of taxonomic status of Bacillus aminovorans.</title>
        <authorList>
            <person name="Verma A."/>
            <person name="Pal Y."/>
            <person name="Krishnamurthi S."/>
        </authorList>
    </citation>
    <scope>NUCLEOTIDE SEQUENCE [LARGE SCALE GENOMIC DNA]</scope>
    <source>
        <strain evidence="2 3">DSM 4337</strain>
    </source>
</reference>
<evidence type="ECO:0000259" key="1">
    <source>
        <dbReference type="Pfam" id="PF08858"/>
    </source>
</evidence>
<feature type="domain" description="IDEAL" evidence="1">
    <location>
        <begin position="73"/>
        <end position="98"/>
    </location>
</feature>
<dbReference type="OrthoDB" id="2427704at2"/>
<dbReference type="InterPro" id="IPR027393">
    <property type="entry name" value="Virus_scaffolding_prot_C"/>
</dbReference>
<evidence type="ECO:0000313" key="2">
    <source>
        <dbReference type="EMBL" id="OAH58476.1"/>
    </source>
</evidence>
<dbReference type="InterPro" id="IPR014957">
    <property type="entry name" value="IDEAL_dom"/>
</dbReference>
<name>A0A177KZB5_9BACI</name>
<dbReference type="EMBL" id="LQWZ01000009">
    <property type="protein sequence ID" value="OAH58476.1"/>
    <property type="molecule type" value="Genomic_DNA"/>
</dbReference>
<accession>A0A177KZB5</accession>
<protein>
    <recommendedName>
        <fullName evidence="1">IDEAL domain-containing protein</fullName>
    </recommendedName>
</protein>
<gene>
    <name evidence="2" type="ORF">AWH48_18010</name>
</gene>
<sequence>MENNMQFQVGDWVQGETWDKQRIYGYVVKIEDPEDIMKVYIIDSVNKELIGRMIHVLSKSIEKVPDTVATEEAVLEQLIDMALLTKDEEWFERLIAQLKVVKKQYI</sequence>
<dbReference type="Proteomes" id="UP000077271">
    <property type="component" value="Unassembled WGS sequence"/>
</dbReference>
<organism evidence="2 3">
    <name type="scientific">Domibacillus aminovorans</name>
    <dbReference type="NCBI Taxonomy" id="29332"/>
    <lineage>
        <taxon>Bacteria</taxon>
        <taxon>Bacillati</taxon>
        <taxon>Bacillota</taxon>
        <taxon>Bacilli</taxon>
        <taxon>Bacillales</taxon>
        <taxon>Bacillaceae</taxon>
        <taxon>Domibacillus</taxon>
    </lineage>
</organism>
<evidence type="ECO:0000313" key="3">
    <source>
        <dbReference type="Proteomes" id="UP000077271"/>
    </source>
</evidence>
<dbReference type="AlphaFoldDB" id="A0A177KZB5"/>
<dbReference type="Gene3D" id="4.10.810.10">
    <property type="entry name" value="Virus Scaffolding Protein, Chain A"/>
    <property type="match status" value="1"/>
</dbReference>
<proteinExistence type="predicted"/>
<dbReference type="Pfam" id="PF08858">
    <property type="entry name" value="IDEAL"/>
    <property type="match status" value="1"/>
</dbReference>
<dbReference type="RefSeq" id="WP_018393492.1">
    <property type="nucleotide sequence ID" value="NZ_LQWZ01000009.1"/>
</dbReference>
<comment type="caution">
    <text evidence="2">The sequence shown here is derived from an EMBL/GenBank/DDBJ whole genome shotgun (WGS) entry which is preliminary data.</text>
</comment>